<dbReference type="EC" id="3.1.3.2" evidence="4 8"/>
<evidence type="ECO:0000256" key="6">
    <source>
        <dbReference type="ARBA" id="ARBA00022764"/>
    </source>
</evidence>
<comment type="subcellular location">
    <subcellularLocation>
        <location evidence="2">Periplasm</location>
    </subcellularLocation>
</comment>
<organism evidence="11 12">
    <name type="scientific">Roseomonas elaeocarpi</name>
    <dbReference type="NCBI Taxonomy" id="907779"/>
    <lineage>
        <taxon>Bacteria</taxon>
        <taxon>Pseudomonadati</taxon>
        <taxon>Pseudomonadota</taxon>
        <taxon>Alphaproteobacteria</taxon>
        <taxon>Acetobacterales</taxon>
        <taxon>Roseomonadaceae</taxon>
        <taxon>Roseomonas</taxon>
    </lineage>
</organism>
<protein>
    <recommendedName>
        <fullName evidence="4 8">Acid phosphatase</fullName>
        <ecNumber evidence="4 8">3.1.3.2</ecNumber>
    </recommendedName>
</protein>
<comment type="similarity">
    <text evidence="3 8">Belongs to the class A bacterial acid phosphatase family.</text>
</comment>
<feature type="domain" description="Phosphatidic acid phosphatase type 2/haloperoxidase" evidence="10">
    <location>
        <begin position="103"/>
        <end position="212"/>
    </location>
</feature>
<evidence type="ECO:0000256" key="3">
    <source>
        <dbReference type="ARBA" id="ARBA00009017"/>
    </source>
</evidence>
<feature type="signal peptide" evidence="9">
    <location>
        <begin position="1"/>
        <end position="25"/>
    </location>
</feature>
<dbReference type="EMBL" id="JBHLUN010000014">
    <property type="protein sequence ID" value="MFC0410239.1"/>
    <property type="molecule type" value="Genomic_DNA"/>
</dbReference>
<evidence type="ECO:0000256" key="4">
    <source>
        <dbReference type="ARBA" id="ARBA00012646"/>
    </source>
</evidence>
<evidence type="ECO:0000256" key="9">
    <source>
        <dbReference type="SAM" id="SignalP"/>
    </source>
</evidence>
<accession>A0ABV6JWY5</accession>
<dbReference type="InterPro" id="IPR000326">
    <property type="entry name" value="PAP2/HPO"/>
</dbReference>
<keyword evidence="6" id="KW-0574">Periplasm</keyword>
<sequence length="236" mass="24925">MSTFRRSLLAAAASLPLLAALPVLAEDAPYVTAADVNFLLLLPPPPARNSALDQAEIAQVLEIQRSRSPERAALAVHDATETPEAMFGTVMGPDFTAAKLPLTIAFLAHVAENEDVLTDPAKKGFGRPRPHLVNAEIKPIVPLSTSGSYPSGHTTRGTMTGIVLAAMVPERHDAILARVQEYGQSRLVGGIHYASDIEAGYRAGTAAAAVMMTKPAFQADFAKARAELRAALGLQP</sequence>
<evidence type="ECO:0000256" key="5">
    <source>
        <dbReference type="ARBA" id="ARBA00022729"/>
    </source>
</evidence>
<evidence type="ECO:0000256" key="7">
    <source>
        <dbReference type="ARBA" id="ARBA00022801"/>
    </source>
</evidence>
<evidence type="ECO:0000313" key="11">
    <source>
        <dbReference type="EMBL" id="MFC0410239.1"/>
    </source>
</evidence>
<reference evidence="11 12" key="1">
    <citation type="submission" date="2024-09" db="EMBL/GenBank/DDBJ databases">
        <authorList>
            <person name="Sun Q."/>
            <person name="Mori K."/>
        </authorList>
    </citation>
    <scope>NUCLEOTIDE SEQUENCE [LARGE SCALE GENOMIC DNA]</scope>
    <source>
        <strain evidence="11 12">TBRC 5777</strain>
    </source>
</reference>
<dbReference type="Gene3D" id="1.20.144.10">
    <property type="entry name" value="Phosphatidic acid phosphatase type 2/haloperoxidase"/>
    <property type="match status" value="1"/>
</dbReference>
<keyword evidence="7 8" id="KW-0378">Hydrolase</keyword>
<dbReference type="InterPro" id="IPR036938">
    <property type="entry name" value="PAP2/HPO_sf"/>
</dbReference>
<gene>
    <name evidence="11" type="ORF">ACFFGY_18455</name>
</gene>
<comment type="catalytic activity">
    <reaction evidence="1 8">
        <text>a phosphate monoester + H2O = an alcohol + phosphate</text>
        <dbReference type="Rhea" id="RHEA:15017"/>
        <dbReference type="ChEBI" id="CHEBI:15377"/>
        <dbReference type="ChEBI" id="CHEBI:30879"/>
        <dbReference type="ChEBI" id="CHEBI:43474"/>
        <dbReference type="ChEBI" id="CHEBI:67140"/>
        <dbReference type="EC" id="3.1.3.2"/>
    </reaction>
</comment>
<dbReference type="Proteomes" id="UP001589865">
    <property type="component" value="Unassembled WGS sequence"/>
</dbReference>
<proteinExistence type="inferred from homology"/>
<dbReference type="InterPro" id="IPR006311">
    <property type="entry name" value="TAT_signal"/>
</dbReference>
<dbReference type="Pfam" id="PF01569">
    <property type="entry name" value="PAP2"/>
    <property type="match status" value="1"/>
</dbReference>
<name>A0ABV6JWY5_9PROT</name>
<dbReference type="InterPro" id="IPR001011">
    <property type="entry name" value="Acid_Pase_classA_bac"/>
</dbReference>
<dbReference type="PROSITE" id="PS51318">
    <property type="entry name" value="TAT"/>
    <property type="match status" value="1"/>
</dbReference>
<evidence type="ECO:0000259" key="10">
    <source>
        <dbReference type="SMART" id="SM00014"/>
    </source>
</evidence>
<dbReference type="SUPFAM" id="SSF48317">
    <property type="entry name" value="Acid phosphatase/Vanadium-dependent haloperoxidase"/>
    <property type="match status" value="1"/>
</dbReference>
<evidence type="ECO:0000256" key="1">
    <source>
        <dbReference type="ARBA" id="ARBA00000032"/>
    </source>
</evidence>
<evidence type="ECO:0000313" key="12">
    <source>
        <dbReference type="Proteomes" id="UP001589865"/>
    </source>
</evidence>
<comment type="caution">
    <text evidence="11">The sequence shown here is derived from an EMBL/GenBank/DDBJ whole genome shotgun (WGS) entry which is preliminary data.</text>
</comment>
<dbReference type="CDD" id="cd03397">
    <property type="entry name" value="PAP2_acid_phosphatase"/>
    <property type="match status" value="1"/>
</dbReference>
<dbReference type="PROSITE" id="PS01157">
    <property type="entry name" value="ACID_PHOSPH_CL_A"/>
    <property type="match status" value="1"/>
</dbReference>
<evidence type="ECO:0000256" key="8">
    <source>
        <dbReference type="PIRNR" id="PIRNR000897"/>
    </source>
</evidence>
<dbReference type="PIRSF" id="PIRSF000897">
    <property type="entry name" value="Acid_Ptase_ClsA"/>
    <property type="match status" value="1"/>
</dbReference>
<dbReference type="SMART" id="SM00014">
    <property type="entry name" value="acidPPc"/>
    <property type="match status" value="1"/>
</dbReference>
<dbReference type="PRINTS" id="PR00483">
    <property type="entry name" value="BACPHPHTASE"/>
</dbReference>
<dbReference type="InterPro" id="IPR018296">
    <property type="entry name" value="Acid_Pase_classA_bac_CS"/>
</dbReference>
<evidence type="ECO:0000256" key="2">
    <source>
        <dbReference type="ARBA" id="ARBA00004418"/>
    </source>
</evidence>
<feature type="chain" id="PRO_5046358658" description="Acid phosphatase" evidence="9">
    <location>
        <begin position="26"/>
        <end position="236"/>
    </location>
</feature>
<dbReference type="RefSeq" id="WP_377045991.1">
    <property type="nucleotide sequence ID" value="NZ_JBHLUN010000014.1"/>
</dbReference>
<keyword evidence="5 9" id="KW-0732">Signal</keyword>
<keyword evidence="12" id="KW-1185">Reference proteome</keyword>